<feature type="compositionally biased region" description="Basic residues" evidence="1">
    <location>
        <begin position="188"/>
        <end position="199"/>
    </location>
</feature>
<dbReference type="Proteomes" id="UP000183832">
    <property type="component" value="Unassembled WGS sequence"/>
</dbReference>
<dbReference type="AlphaFoldDB" id="A0A1J1HPA4"/>
<evidence type="ECO:0000313" key="2">
    <source>
        <dbReference type="EMBL" id="CRK89362.1"/>
    </source>
</evidence>
<reference evidence="2" key="1">
    <citation type="submission" date="2015-04" db="EMBL/GenBank/DDBJ databases">
        <authorList>
            <person name="Syromyatnikov M.Y."/>
            <person name="Popov V.N."/>
        </authorList>
    </citation>
    <scope>NUCLEOTIDE SEQUENCE [LARGE SCALE GENOMIC DNA]</scope>
</reference>
<organism evidence="2 3">
    <name type="scientific">Clunio marinus</name>
    <dbReference type="NCBI Taxonomy" id="568069"/>
    <lineage>
        <taxon>Eukaryota</taxon>
        <taxon>Metazoa</taxon>
        <taxon>Ecdysozoa</taxon>
        <taxon>Arthropoda</taxon>
        <taxon>Hexapoda</taxon>
        <taxon>Insecta</taxon>
        <taxon>Pterygota</taxon>
        <taxon>Neoptera</taxon>
        <taxon>Endopterygota</taxon>
        <taxon>Diptera</taxon>
        <taxon>Nematocera</taxon>
        <taxon>Chironomoidea</taxon>
        <taxon>Chironomidae</taxon>
        <taxon>Clunio</taxon>
    </lineage>
</organism>
<name>A0A1J1HPA4_9DIPT</name>
<gene>
    <name evidence="2" type="ORF">CLUMA_CG003118</name>
</gene>
<keyword evidence="3" id="KW-1185">Reference proteome</keyword>
<accession>A0A1J1HPA4</accession>
<proteinExistence type="predicted"/>
<protein>
    <submittedName>
        <fullName evidence="2">CLUMA_CG003118, isoform A</fullName>
    </submittedName>
</protein>
<dbReference type="EMBL" id="CVRI01000012">
    <property type="protein sequence ID" value="CRK89362.1"/>
    <property type="molecule type" value="Genomic_DNA"/>
</dbReference>
<evidence type="ECO:0000256" key="1">
    <source>
        <dbReference type="SAM" id="MobiDB-lite"/>
    </source>
</evidence>
<feature type="region of interest" description="Disordered" evidence="1">
    <location>
        <begin position="188"/>
        <end position="208"/>
    </location>
</feature>
<evidence type="ECO:0000313" key="3">
    <source>
        <dbReference type="Proteomes" id="UP000183832"/>
    </source>
</evidence>
<sequence>MLINSSVRGNEENLDNKLSNKFQVMLLHKVEHLYDRHKIANVLFNISIIASIHLERTAHLMKIIADATWGNCQLRFALDIINLPPSFPSLLLLIAIMLRAAVISSETNGKKLKEDSQEEPKLVLLAFTIYRTSNAFFYPQTEIPKPNHTKDRPLQGVMFNQDLISKKPLLYANFASCFSAMLKRNQPKAKEKKKSKRDCRARSLLTNA</sequence>